<evidence type="ECO:0000313" key="7">
    <source>
        <dbReference type="EMBL" id="XBH18949.1"/>
    </source>
</evidence>
<dbReference type="InterPro" id="IPR023296">
    <property type="entry name" value="Glyco_hydro_beta-prop_sf"/>
</dbReference>
<dbReference type="AlphaFoldDB" id="A0AAU7DM28"/>
<proteinExistence type="inferred from homology"/>
<feature type="signal peptide" evidence="5">
    <location>
        <begin position="1"/>
        <end position="22"/>
    </location>
</feature>
<dbReference type="CDD" id="cd18610">
    <property type="entry name" value="GH130_BT3780-like"/>
    <property type="match status" value="1"/>
</dbReference>
<dbReference type="SUPFAM" id="SSF75005">
    <property type="entry name" value="Arabinanase/levansucrase/invertase"/>
    <property type="match status" value="1"/>
</dbReference>
<keyword evidence="2" id="KW-0808">Transferase</keyword>
<accession>A0AAU7DM28</accession>
<dbReference type="CDD" id="cd01834">
    <property type="entry name" value="SGNH_hydrolase_like_2"/>
    <property type="match status" value="1"/>
</dbReference>
<dbReference type="Gene3D" id="2.115.10.20">
    <property type="entry name" value="Glycosyl hydrolase domain, family 43"/>
    <property type="match status" value="1"/>
</dbReference>
<dbReference type="Pfam" id="PF13472">
    <property type="entry name" value="Lipase_GDSL_2"/>
    <property type="match status" value="1"/>
</dbReference>
<protein>
    <submittedName>
        <fullName evidence="7">GDSL-type esterase/lipase family protein</fullName>
    </submittedName>
</protein>
<dbReference type="PANTHER" id="PTHR34106">
    <property type="entry name" value="GLYCOSIDASE"/>
    <property type="match status" value="1"/>
</dbReference>
<dbReference type="SUPFAM" id="SSF52266">
    <property type="entry name" value="SGNH hydrolase"/>
    <property type="match status" value="1"/>
</dbReference>
<keyword evidence="1" id="KW-0328">Glycosyltransferase</keyword>
<dbReference type="EMBL" id="CP121196">
    <property type="protein sequence ID" value="XBH18949.1"/>
    <property type="molecule type" value="Genomic_DNA"/>
</dbReference>
<gene>
    <name evidence="7" type="ORF">P8935_06435</name>
</gene>
<feature type="region of interest" description="Disordered" evidence="4">
    <location>
        <begin position="383"/>
        <end position="403"/>
    </location>
</feature>
<evidence type="ECO:0000256" key="1">
    <source>
        <dbReference type="ARBA" id="ARBA00022676"/>
    </source>
</evidence>
<keyword evidence="5" id="KW-0732">Signal</keyword>
<dbReference type="InterPro" id="IPR013830">
    <property type="entry name" value="SGNH_hydro"/>
</dbReference>
<dbReference type="Gene3D" id="3.40.50.1110">
    <property type="entry name" value="SGNH hydrolase"/>
    <property type="match status" value="1"/>
</dbReference>
<comment type="similarity">
    <text evidence="3">Belongs to the glycosyl hydrolase 130 family.</text>
</comment>
<evidence type="ECO:0000256" key="3">
    <source>
        <dbReference type="ARBA" id="ARBA00024356"/>
    </source>
</evidence>
<dbReference type="GO" id="GO:0016788">
    <property type="term" value="F:hydrolase activity, acting on ester bonds"/>
    <property type="evidence" value="ECO:0007669"/>
    <property type="project" value="UniProtKB-ARBA"/>
</dbReference>
<dbReference type="GO" id="GO:0016757">
    <property type="term" value="F:glycosyltransferase activity"/>
    <property type="evidence" value="ECO:0007669"/>
    <property type="project" value="UniProtKB-KW"/>
</dbReference>
<name>A0AAU7DM28_9BACT</name>
<dbReference type="RefSeq" id="WP_348264167.1">
    <property type="nucleotide sequence ID" value="NZ_CP121196.1"/>
</dbReference>
<dbReference type="PANTHER" id="PTHR34106:SF5">
    <property type="entry name" value="GLYCOSIDASE"/>
    <property type="match status" value="1"/>
</dbReference>
<evidence type="ECO:0000256" key="2">
    <source>
        <dbReference type="ARBA" id="ARBA00022679"/>
    </source>
</evidence>
<evidence type="ECO:0000256" key="4">
    <source>
        <dbReference type="SAM" id="MobiDB-lite"/>
    </source>
</evidence>
<evidence type="ECO:0000256" key="5">
    <source>
        <dbReference type="SAM" id="SignalP"/>
    </source>
</evidence>
<sequence>MNNILRLKVGLAVLLGAATLHAQSAAPWVIGPFARPSTGNPVVMPIPASKFQDPIAKAPVQWEALHTFNPAAIVRHGRIYVLYRAEDNSGAMEIGGHTSRLGMAESDDGIHFKRSAEPVFYPAEDDQKAREWPGGVEDPRIVEREDGTYILTYTQWNRKTYSVGIATSRDLKRWTKYGPAFLAASGGKYANLMYKSAGIVTQLKDGRLLAAKIADRYWMYWGEGSIKLATSDDAIHWTPVEDTHGNPVEMLRPRPGHFDSTFPETGPPPILTSAGIVMLYNGKNATESGDPAMGPGAYAAGEALFEASNPAHLLEQTDKPVLKPELPYEQTGQYAAGTTFAEGLVFFHGKWFLYYGCADSLVAVATAPVEAMSAETLHMTTAAEGPMTAPPSSKPGVPPPGAEANARGFYLHKDDTVVFYGDSITEQNYYNQWVELYTATRFPWMRVHFYGAGVGGDRVSGGGGGPIDQRLERDVFAEKPTIVTVMLGMNDGAYRATTDDIEQTYVKGYQHLLDSIREHVPGVRMTLLGPSPYDDVTRPVFFPGGYNAVMQHFAEVDQSLADKYGAAFINLNPSVVAAISKADALDPKLAVLLLPDRVHPDPLAHWVMAEALLKGWHAPSMVSEIVVDAHAATVTQARNASVSEVAQTSGELKWTALEDALPLPLTRSNATTALLLDLTDIEQQLNQETLRVTGLAAGRYTLSIDGEAVDTFSPEALEAGINLADYGTPMFHQAQRVSWLVRDRDEAHYIHLRMRVRNADTGSEEGKDVMQAFENSLEDSIYEAAAPKPHVFRLTPVPTGTTQSTR</sequence>
<dbReference type="InterPro" id="IPR007184">
    <property type="entry name" value="Mannoside_phosphorylase"/>
</dbReference>
<feature type="compositionally biased region" description="Pro residues" evidence="4">
    <location>
        <begin position="388"/>
        <end position="401"/>
    </location>
</feature>
<dbReference type="Pfam" id="PF04041">
    <property type="entry name" value="Glyco_hydro_130"/>
    <property type="match status" value="1"/>
</dbReference>
<dbReference type="InterPro" id="IPR036514">
    <property type="entry name" value="SGNH_hydro_sf"/>
</dbReference>
<organism evidence="7">
    <name type="scientific">Telmatobacter sp. DSM 110680</name>
    <dbReference type="NCBI Taxonomy" id="3036704"/>
    <lineage>
        <taxon>Bacteria</taxon>
        <taxon>Pseudomonadati</taxon>
        <taxon>Acidobacteriota</taxon>
        <taxon>Terriglobia</taxon>
        <taxon>Terriglobales</taxon>
        <taxon>Acidobacteriaceae</taxon>
        <taxon>Telmatobacter</taxon>
    </lineage>
</organism>
<evidence type="ECO:0000259" key="6">
    <source>
        <dbReference type="Pfam" id="PF13472"/>
    </source>
</evidence>
<feature type="domain" description="SGNH hydrolase-type esterase" evidence="6">
    <location>
        <begin position="419"/>
        <end position="606"/>
    </location>
</feature>
<feature type="chain" id="PRO_5043481705" evidence="5">
    <location>
        <begin position="23"/>
        <end position="806"/>
    </location>
</feature>
<reference evidence="7" key="1">
    <citation type="submission" date="2023-03" db="EMBL/GenBank/DDBJ databases">
        <title>Edaphobacter sp.</title>
        <authorList>
            <person name="Huber K.J."/>
            <person name="Papendorf J."/>
            <person name="Pilke C."/>
            <person name="Bunk B."/>
            <person name="Sproeer C."/>
            <person name="Pester M."/>
        </authorList>
    </citation>
    <scope>NUCLEOTIDE SEQUENCE</scope>
    <source>
        <strain evidence="7">DSM 110680</strain>
    </source>
</reference>